<sequence>MVRAKVVKGCTALAYSGCHLLRVPYTCGGPSSSMDGVVVSGARALVAWVLFYSNCSLLQLTPGKSSQVSKGASRCPSCRCLQL</sequence>
<organism evidence="1">
    <name type="scientific">Panicum hallii</name>
    <dbReference type="NCBI Taxonomy" id="206008"/>
    <lineage>
        <taxon>Eukaryota</taxon>
        <taxon>Viridiplantae</taxon>
        <taxon>Streptophyta</taxon>
        <taxon>Embryophyta</taxon>
        <taxon>Tracheophyta</taxon>
        <taxon>Spermatophyta</taxon>
        <taxon>Magnoliopsida</taxon>
        <taxon>Liliopsida</taxon>
        <taxon>Poales</taxon>
        <taxon>Poaceae</taxon>
        <taxon>PACMAD clade</taxon>
        <taxon>Panicoideae</taxon>
        <taxon>Panicodae</taxon>
        <taxon>Paniceae</taxon>
        <taxon>Panicinae</taxon>
        <taxon>Panicum</taxon>
        <taxon>Panicum sect. Panicum</taxon>
    </lineage>
</organism>
<proteinExistence type="predicted"/>
<gene>
    <name evidence="1" type="ORF">PAHAL_7G166500</name>
</gene>
<dbReference type="Gramene" id="PVH35384">
    <property type="protein sequence ID" value="PVH35384"/>
    <property type="gene ID" value="PAHAL_7G166500"/>
</dbReference>
<dbReference type="AlphaFoldDB" id="A0A2T8ICI5"/>
<reference evidence="1" key="1">
    <citation type="submission" date="2018-04" db="EMBL/GenBank/DDBJ databases">
        <title>WGS assembly of Panicum hallii.</title>
        <authorList>
            <person name="Lovell J."/>
            <person name="Jenkins J."/>
            <person name="Lowry D."/>
            <person name="Mamidi S."/>
            <person name="Sreedasyam A."/>
            <person name="Weng X."/>
            <person name="Barry K."/>
            <person name="Bonette J."/>
            <person name="Campitelli B."/>
            <person name="Daum C."/>
            <person name="Gordon S."/>
            <person name="Gould B."/>
            <person name="Lipzen A."/>
            <person name="Macqueen A."/>
            <person name="Palacio-Mejia J."/>
            <person name="Plott C."/>
            <person name="Shakirov E."/>
            <person name="Shu S."/>
            <person name="Yoshinaga Y."/>
            <person name="Zane M."/>
            <person name="Rokhsar D."/>
            <person name="Grimwood J."/>
            <person name="Schmutz J."/>
            <person name="Juenger T."/>
        </authorList>
    </citation>
    <scope>NUCLEOTIDE SEQUENCE [LARGE SCALE GENOMIC DNA]</scope>
    <source>
        <strain evidence="1">FIL2</strain>
    </source>
</reference>
<protein>
    <submittedName>
        <fullName evidence="1">Uncharacterized protein</fullName>
    </submittedName>
</protein>
<evidence type="ECO:0000313" key="1">
    <source>
        <dbReference type="EMBL" id="PVH35385.1"/>
    </source>
</evidence>
<dbReference type="EMBL" id="CM008052">
    <property type="protein sequence ID" value="PVH35385.1"/>
    <property type="molecule type" value="Genomic_DNA"/>
</dbReference>
<accession>A0A2T8ICI5</accession>
<dbReference type="EMBL" id="CM008052">
    <property type="protein sequence ID" value="PVH35384.1"/>
    <property type="molecule type" value="Genomic_DNA"/>
</dbReference>
<name>A0A2T8ICI5_9POAL</name>
<dbReference type="Gramene" id="PVH35385">
    <property type="protein sequence ID" value="PVH35385"/>
    <property type="gene ID" value="PAHAL_7G166500"/>
</dbReference>
<dbReference type="Proteomes" id="UP000243499">
    <property type="component" value="Chromosome 7"/>
</dbReference>